<protein>
    <submittedName>
        <fullName evidence="2">Uncharacterized protein</fullName>
    </submittedName>
</protein>
<dbReference type="Proteomes" id="UP001610446">
    <property type="component" value="Unassembled WGS sequence"/>
</dbReference>
<accession>A0ABR4KVZ3</accession>
<evidence type="ECO:0000313" key="2">
    <source>
        <dbReference type="EMBL" id="KAL2855417.1"/>
    </source>
</evidence>
<name>A0ABR4KVZ3_9EURO</name>
<feature type="coiled-coil region" evidence="1">
    <location>
        <begin position="131"/>
        <end position="158"/>
    </location>
</feature>
<proteinExistence type="predicted"/>
<dbReference type="EMBL" id="JBFXLU010000010">
    <property type="protein sequence ID" value="KAL2855417.1"/>
    <property type="molecule type" value="Genomic_DNA"/>
</dbReference>
<sequence>MSHCANPEPLFSSRWYYRFLKVEPIAAISLVVSIITLVDFGVKVVEIAREVHDSAEGATADNKELDEMAKRFEKTGLELERSQDSPGTRGQDPSLAMLIEKCIGTSQERRAMLEGLKARRNRDIILQPFRIRWNKDKVTALEKELQKHQQELQLFLVSDNFTKSRASFDELVSLAKSSEEKLVALQHIVEALKQIDEMKLTQHEKTPY</sequence>
<comment type="caution">
    <text evidence="2">The sequence shown here is derived from an EMBL/GenBank/DDBJ whole genome shotgun (WGS) entry which is preliminary data.</text>
</comment>
<organism evidence="2 3">
    <name type="scientific">Aspergillus pseudoustus</name>
    <dbReference type="NCBI Taxonomy" id="1810923"/>
    <lineage>
        <taxon>Eukaryota</taxon>
        <taxon>Fungi</taxon>
        <taxon>Dikarya</taxon>
        <taxon>Ascomycota</taxon>
        <taxon>Pezizomycotina</taxon>
        <taxon>Eurotiomycetes</taxon>
        <taxon>Eurotiomycetidae</taxon>
        <taxon>Eurotiales</taxon>
        <taxon>Aspergillaceae</taxon>
        <taxon>Aspergillus</taxon>
        <taxon>Aspergillus subgen. Nidulantes</taxon>
    </lineage>
</organism>
<reference evidence="2 3" key="1">
    <citation type="submission" date="2024-07" db="EMBL/GenBank/DDBJ databases">
        <title>Section-level genome sequencing and comparative genomics of Aspergillus sections Usti and Cavernicolus.</title>
        <authorList>
            <consortium name="Lawrence Berkeley National Laboratory"/>
            <person name="Nybo J.L."/>
            <person name="Vesth T.C."/>
            <person name="Theobald S."/>
            <person name="Frisvad J.C."/>
            <person name="Larsen T.O."/>
            <person name="Kjaerboelling I."/>
            <person name="Rothschild-Mancinelli K."/>
            <person name="Lyhne E.K."/>
            <person name="Kogle M.E."/>
            <person name="Barry K."/>
            <person name="Clum A."/>
            <person name="Na H."/>
            <person name="Ledsgaard L."/>
            <person name="Lin J."/>
            <person name="Lipzen A."/>
            <person name="Kuo A."/>
            <person name="Riley R."/>
            <person name="Mondo S."/>
            <person name="Labutti K."/>
            <person name="Haridas S."/>
            <person name="Pangalinan J."/>
            <person name="Salamov A.A."/>
            <person name="Simmons B.A."/>
            <person name="Magnuson J.K."/>
            <person name="Chen J."/>
            <person name="Drula E."/>
            <person name="Henrissat B."/>
            <person name="Wiebenga A."/>
            <person name="Lubbers R.J."/>
            <person name="Gomes A.C."/>
            <person name="Makela M.R."/>
            <person name="Stajich J."/>
            <person name="Grigoriev I.V."/>
            <person name="Mortensen U.H."/>
            <person name="De Vries R.P."/>
            <person name="Baker S.E."/>
            <person name="Andersen M.R."/>
        </authorList>
    </citation>
    <scope>NUCLEOTIDE SEQUENCE [LARGE SCALE GENOMIC DNA]</scope>
    <source>
        <strain evidence="2 3">CBS 123904</strain>
    </source>
</reference>
<evidence type="ECO:0000313" key="3">
    <source>
        <dbReference type="Proteomes" id="UP001610446"/>
    </source>
</evidence>
<evidence type="ECO:0000256" key="1">
    <source>
        <dbReference type="SAM" id="Coils"/>
    </source>
</evidence>
<gene>
    <name evidence="2" type="ORF">BJY01DRAFT_243142</name>
</gene>
<keyword evidence="3" id="KW-1185">Reference proteome</keyword>
<keyword evidence="1" id="KW-0175">Coiled coil</keyword>